<evidence type="ECO:0000256" key="1">
    <source>
        <dbReference type="SAM" id="Coils"/>
    </source>
</evidence>
<evidence type="ECO:0000313" key="3">
    <source>
        <dbReference type="EMBL" id="CAI4009560.1"/>
    </source>
</evidence>
<feature type="compositionally biased region" description="Basic and acidic residues" evidence="2">
    <location>
        <begin position="39"/>
        <end position="54"/>
    </location>
</feature>
<proteinExistence type="predicted"/>
<dbReference type="EMBL" id="CAMXCT020004557">
    <property type="protein sequence ID" value="CAL1162935.1"/>
    <property type="molecule type" value="Genomic_DNA"/>
</dbReference>
<reference evidence="4 5" key="2">
    <citation type="submission" date="2024-05" db="EMBL/GenBank/DDBJ databases">
        <authorList>
            <person name="Chen Y."/>
            <person name="Shah S."/>
            <person name="Dougan E. K."/>
            <person name="Thang M."/>
            <person name="Chan C."/>
        </authorList>
    </citation>
    <scope>NUCLEOTIDE SEQUENCE [LARGE SCALE GENOMIC DNA]</scope>
</reference>
<evidence type="ECO:0000313" key="5">
    <source>
        <dbReference type="Proteomes" id="UP001152797"/>
    </source>
</evidence>
<keyword evidence="1" id="KW-0175">Coiled coil</keyword>
<dbReference type="Proteomes" id="UP001152797">
    <property type="component" value="Unassembled WGS sequence"/>
</dbReference>
<evidence type="ECO:0000256" key="2">
    <source>
        <dbReference type="SAM" id="MobiDB-lite"/>
    </source>
</evidence>
<organism evidence="3">
    <name type="scientific">Cladocopium goreaui</name>
    <dbReference type="NCBI Taxonomy" id="2562237"/>
    <lineage>
        <taxon>Eukaryota</taxon>
        <taxon>Sar</taxon>
        <taxon>Alveolata</taxon>
        <taxon>Dinophyceae</taxon>
        <taxon>Suessiales</taxon>
        <taxon>Symbiodiniaceae</taxon>
        <taxon>Cladocopium</taxon>
    </lineage>
</organism>
<protein>
    <submittedName>
        <fullName evidence="4">C2H2-type domain-containing protein</fullName>
    </submittedName>
</protein>
<dbReference type="EMBL" id="CAMXCT030004557">
    <property type="protein sequence ID" value="CAL4796872.1"/>
    <property type="molecule type" value="Genomic_DNA"/>
</dbReference>
<dbReference type="AlphaFoldDB" id="A0A9P1DG20"/>
<keyword evidence="5" id="KW-1185">Reference proteome</keyword>
<reference evidence="3" key="1">
    <citation type="submission" date="2022-10" db="EMBL/GenBank/DDBJ databases">
        <authorList>
            <person name="Chen Y."/>
            <person name="Dougan E. K."/>
            <person name="Chan C."/>
            <person name="Rhodes N."/>
            <person name="Thang M."/>
        </authorList>
    </citation>
    <scope>NUCLEOTIDE SEQUENCE</scope>
</reference>
<accession>A0A9P1DG20</accession>
<dbReference type="EMBL" id="CAMXCT010004557">
    <property type="protein sequence ID" value="CAI4009560.1"/>
    <property type="molecule type" value="Genomic_DNA"/>
</dbReference>
<gene>
    <name evidence="3" type="ORF">C1SCF055_LOCUS34912</name>
</gene>
<name>A0A9P1DG20_9DINO</name>
<evidence type="ECO:0000313" key="4">
    <source>
        <dbReference type="EMBL" id="CAL4796872.1"/>
    </source>
</evidence>
<comment type="caution">
    <text evidence="3">The sequence shown here is derived from an EMBL/GenBank/DDBJ whole genome shotgun (WGS) entry which is preliminary data.</text>
</comment>
<sequence length="384" mass="43621">MAESWRCRRCWKILSGKHAHCPHCGGRWDRYQDTSFIPPERHTDAQWTPSRDDAQWSQSRRKSPHGRNVQWQGNAASQQRAGTPRARSGSEQQRRRRPRGKKKQESSLPQYAAPSLPPPWSASSDLTKNVPADNDGVVMTVEERAEMMQALKTAYNDPTGMPDNVKKMVKKYDIKTTEQLTKEMHRTSASIGHARKLLHQLQDAKTKHRKSWLKHLETLMSTLEKQFEAFEVQQKDYQERIQTSRKEIQTSRRTMQRLNAQAAEAAIPEQVIEEDDQTEPPLQDSEEAELRCQVNKMLKKCLKSSAAKDMIELQSDDEEDSVMAVPASKWFVLSLGSGGSSLFEIVHHVPDVNSGPSVDSLADAYRTQAAQEGDVLFVCDLVDS</sequence>
<feature type="region of interest" description="Disordered" evidence="2">
    <location>
        <begin position="35"/>
        <end position="133"/>
    </location>
</feature>
<feature type="coiled-coil region" evidence="1">
    <location>
        <begin position="213"/>
        <end position="261"/>
    </location>
</feature>
<feature type="compositionally biased region" description="Polar residues" evidence="2">
    <location>
        <begin position="69"/>
        <end position="81"/>
    </location>
</feature>